<dbReference type="Pfam" id="PF01925">
    <property type="entry name" value="TauE"/>
    <property type="match status" value="1"/>
</dbReference>
<keyword evidence="6" id="KW-1003">Cell membrane</keyword>
<feature type="transmembrane region" description="Helical" evidence="6">
    <location>
        <begin position="47"/>
        <end position="68"/>
    </location>
</feature>
<feature type="transmembrane region" description="Helical" evidence="6">
    <location>
        <begin position="230"/>
        <end position="248"/>
    </location>
</feature>
<evidence type="ECO:0000256" key="6">
    <source>
        <dbReference type="RuleBase" id="RU363041"/>
    </source>
</evidence>
<keyword evidence="4 6" id="KW-1133">Transmembrane helix</keyword>
<feature type="transmembrane region" description="Helical" evidence="6">
    <location>
        <begin position="74"/>
        <end position="95"/>
    </location>
</feature>
<keyword evidence="3 6" id="KW-0812">Transmembrane</keyword>
<dbReference type="InterPro" id="IPR051598">
    <property type="entry name" value="TSUP/Inactive_protease-like"/>
</dbReference>
<comment type="caution">
    <text evidence="7">The sequence shown here is derived from an EMBL/GenBank/DDBJ whole genome shotgun (WGS) entry which is preliminary data.</text>
</comment>
<feature type="transmembrane region" description="Helical" evidence="6">
    <location>
        <begin position="6"/>
        <end position="35"/>
    </location>
</feature>
<gene>
    <name evidence="7" type="ORF">ACFSCZ_05475</name>
</gene>
<protein>
    <recommendedName>
        <fullName evidence="6">Probable membrane transporter protein</fullName>
    </recommendedName>
</protein>
<evidence type="ECO:0000256" key="1">
    <source>
        <dbReference type="ARBA" id="ARBA00004141"/>
    </source>
</evidence>
<dbReference type="RefSeq" id="WP_380772785.1">
    <property type="nucleotide sequence ID" value="NZ_JBHUEO010000009.1"/>
</dbReference>
<sequence>MWLISLAIGLLAGILTGMISVGGGVIVTSLLILFTSWLALGLNMKEIAMTTSIYTVFSTLSGAVYYYTQKLVQLKAIVYFGAPALLSSLIFSQIANTLSDELLKGIFAFFSIVATISILLPKKETSGDQEENYSLVLSVLLSIGVGAVGGLIGVAAGFLYMPIFIRMFGMPVKKAVGTGLLVGMMLASGTILGKFGGNYFRLDLTVPLILGGVAGVYFGGKMASFMKDQWLKVMMAVAIIGVTIQVLFEYLYHTLQISLSLALIVLTVVFVMILAGTYMMGRPQRANEGITNKSSKLGG</sequence>
<feature type="transmembrane region" description="Helical" evidence="6">
    <location>
        <begin position="133"/>
        <end position="163"/>
    </location>
</feature>
<evidence type="ECO:0000256" key="5">
    <source>
        <dbReference type="ARBA" id="ARBA00023136"/>
    </source>
</evidence>
<feature type="transmembrane region" description="Helical" evidence="6">
    <location>
        <begin position="102"/>
        <end position="121"/>
    </location>
</feature>
<feature type="transmembrane region" description="Helical" evidence="6">
    <location>
        <begin position="254"/>
        <end position="275"/>
    </location>
</feature>
<evidence type="ECO:0000256" key="3">
    <source>
        <dbReference type="ARBA" id="ARBA00022692"/>
    </source>
</evidence>
<evidence type="ECO:0000313" key="8">
    <source>
        <dbReference type="Proteomes" id="UP001597301"/>
    </source>
</evidence>
<evidence type="ECO:0000256" key="4">
    <source>
        <dbReference type="ARBA" id="ARBA00022989"/>
    </source>
</evidence>
<dbReference type="PANTHER" id="PTHR43701">
    <property type="entry name" value="MEMBRANE TRANSPORTER PROTEIN MJ0441-RELATED"/>
    <property type="match status" value="1"/>
</dbReference>
<comment type="similarity">
    <text evidence="2 6">Belongs to the 4-toluene sulfonate uptake permease (TSUP) (TC 2.A.102) family.</text>
</comment>
<evidence type="ECO:0000313" key="7">
    <source>
        <dbReference type="EMBL" id="MFD1706207.1"/>
    </source>
</evidence>
<evidence type="ECO:0000256" key="2">
    <source>
        <dbReference type="ARBA" id="ARBA00009142"/>
    </source>
</evidence>
<feature type="transmembrane region" description="Helical" evidence="6">
    <location>
        <begin position="199"/>
        <end position="218"/>
    </location>
</feature>
<comment type="subcellular location">
    <subcellularLocation>
        <location evidence="6">Cell membrane</location>
        <topology evidence="6">Multi-pass membrane protein</topology>
    </subcellularLocation>
    <subcellularLocation>
        <location evidence="1">Membrane</location>
        <topology evidence="1">Multi-pass membrane protein</topology>
    </subcellularLocation>
</comment>
<reference evidence="8" key="1">
    <citation type="journal article" date="2019" name="Int. J. Syst. Evol. Microbiol.">
        <title>The Global Catalogue of Microorganisms (GCM) 10K type strain sequencing project: providing services to taxonomists for standard genome sequencing and annotation.</title>
        <authorList>
            <consortium name="The Broad Institute Genomics Platform"/>
            <consortium name="The Broad Institute Genome Sequencing Center for Infectious Disease"/>
            <person name="Wu L."/>
            <person name="Ma J."/>
        </authorList>
    </citation>
    <scope>NUCLEOTIDE SEQUENCE [LARGE SCALE GENOMIC DNA]</scope>
    <source>
        <strain evidence="8">CGMCC 1.12295</strain>
    </source>
</reference>
<keyword evidence="5 6" id="KW-0472">Membrane</keyword>
<name>A0ABW4KEG5_9BACI</name>
<dbReference type="Proteomes" id="UP001597301">
    <property type="component" value="Unassembled WGS sequence"/>
</dbReference>
<feature type="transmembrane region" description="Helical" evidence="6">
    <location>
        <begin position="175"/>
        <end position="193"/>
    </location>
</feature>
<keyword evidence="8" id="KW-1185">Reference proteome</keyword>
<organism evidence="7 8">
    <name type="scientific">Siminovitchia sediminis</name>
    <dbReference type="NCBI Taxonomy" id="1274353"/>
    <lineage>
        <taxon>Bacteria</taxon>
        <taxon>Bacillati</taxon>
        <taxon>Bacillota</taxon>
        <taxon>Bacilli</taxon>
        <taxon>Bacillales</taxon>
        <taxon>Bacillaceae</taxon>
        <taxon>Siminovitchia</taxon>
    </lineage>
</organism>
<accession>A0ABW4KEG5</accession>
<dbReference type="InterPro" id="IPR002781">
    <property type="entry name" value="TM_pro_TauE-like"/>
</dbReference>
<dbReference type="PANTHER" id="PTHR43701:SF2">
    <property type="entry name" value="MEMBRANE TRANSPORTER PROTEIN YJNA-RELATED"/>
    <property type="match status" value="1"/>
</dbReference>
<dbReference type="EMBL" id="JBHUEO010000009">
    <property type="protein sequence ID" value="MFD1706207.1"/>
    <property type="molecule type" value="Genomic_DNA"/>
</dbReference>
<proteinExistence type="inferred from homology"/>